<dbReference type="CDD" id="cd18793">
    <property type="entry name" value="SF2_C_SNF"/>
    <property type="match status" value="1"/>
</dbReference>
<keyword evidence="3" id="KW-0378">Hydrolase</keyword>
<dbReference type="SMART" id="SM00487">
    <property type="entry name" value="DEXDc"/>
    <property type="match status" value="1"/>
</dbReference>
<keyword evidence="2" id="KW-0547">Nucleotide-binding</keyword>
<feature type="compositionally biased region" description="Low complexity" evidence="7">
    <location>
        <begin position="258"/>
        <end position="277"/>
    </location>
</feature>
<evidence type="ECO:0000256" key="1">
    <source>
        <dbReference type="ARBA" id="ARBA00007025"/>
    </source>
</evidence>
<feature type="compositionally biased region" description="Basic and acidic residues" evidence="7">
    <location>
        <begin position="148"/>
        <end position="165"/>
    </location>
</feature>
<dbReference type="Gene3D" id="1.20.120.850">
    <property type="entry name" value="SWI2/SNF2 ATPases, N-terminal domain"/>
    <property type="match status" value="1"/>
</dbReference>
<dbReference type="PANTHER" id="PTHR33642">
    <property type="entry name" value="COX1/OXI3 INTRON 1 PROTEIN-RELATED"/>
    <property type="match status" value="1"/>
</dbReference>
<reference evidence="9 10" key="1">
    <citation type="submission" date="2020-06" db="EMBL/GenBank/DDBJ databases">
        <title>Transcriptomic and genomic resources for Thalictrum thalictroides and T. hernandezii: Facilitating candidate gene discovery in an emerging model plant lineage.</title>
        <authorList>
            <person name="Arias T."/>
            <person name="Riano-Pachon D.M."/>
            <person name="Di Stilio V.S."/>
        </authorList>
    </citation>
    <scope>NUCLEOTIDE SEQUENCE [LARGE SCALE GENOMIC DNA]</scope>
    <source>
        <strain evidence="10">cv. WT478/WT964</strain>
        <tissue evidence="9">Leaves</tissue>
    </source>
</reference>
<dbReference type="InterPro" id="IPR024937">
    <property type="entry name" value="Domain_X"/>
</dbReference>
<evidence type="ECO:0000256" key="3">
    <source>
        <dbReference type="ARBA" id="ARBA00022801"/>
    </source>
</evidence>
<evidence type="ECO:0000256" key="4">
    <source>
        <dbReference type="ARBA" id="ARBA00022806"/>
    </source>
</evidence>
<keyword evidence="10" id="KW-1185">Reference proteome</keyword>
<dbReference type="GO" id="GO:0006315">
    <property type="term" value="P:homing of group II introns"/>
    <property type="evidence" value="ECO:0007669"/>
    <property type="project" value="TreeGrafter"/>
</dbReference>
<evidence type="ECO:0000259" key="8">
    <source>
        <dbReference type="PROSITE" id="PS51192"/>
    </source>
</evidence>
<dbReference type="Pfam" id="PF00078">
    <property type="entry name" value="RVT_1"/>
    <property type="match status" value="1"/>
</dbReference>
<dbReference type="SUPFAM" id="SSF52540">
    <property type="entry name" value="P-loop containing nucleoside triphosphate hydrolases"/>
    <property type="match status" value="2"/>
</dbReference>
<gene>
    <name evidence="9" type="ORF">FRX31_002261</name>
</gene>
<dbReference type="GO" id="GO:0005524">
    <property type="term" value="F:ATP binding"/>
    <property type="evidence" value="ECO:0007669"/>
    <property type="project" value="UniProtKB-KW"/>
</dbReference>
<evidence type="ECO:0000313" key="10">
    <source>
        <dbReference type="Proteomes" id="UP000554482"/>
    </source>
</evidence>
<dbReference type="GO" id="GO:0016787">
    <property type="term" value="F:hydrolase activity"/>
    <property type="evidence" value="ECO:0007669"/>
    <property type="project" value="UniProtKB-KW"/>
</dbReference>
<accession>A0A7J6XGI1</accession>
<dbReference type="InterPro" id="IPR014001">
    <property type="entry name" value="Helicase_ATP-bd"/>
</dbReference>
<evidence type="ECO:0000256" key="6">
    <source>
        <dbReference type="ARBA" id="ARBA00023172"/>
    </source>
</evidence>
<dbReference type="Pfam" id="PF00176">
    <property type="entry name" value="SNF2-rel_dom"/>
    <property type="match status" value="1"/>
</dbReference>
<feature type="region of interest" description="Disordered" evidence="7">
    <location>
        <begin position="228"/>
        <end position="277"/>
    </location>
</feature>
<dbReference type="Proteomes" id="UP000554482">
    <property type="component" value="Unassembled WGS sequence"/>
</dbReference>
<dbReference type="GO" id="GO:0090615">
    <property type="term" value="P:mitochondrial mRNA processing"/>
    <property type="evidence" value="ECO:0007669"/>
    <property type="project" value="TreeGrafter"/>
</dbReference>
<name>A0A7J6XGI1_THATH</name>
<evidence type="ECO:0000313" key="9">
    <source>
        <dbReference type="EMBL" id="KAF5208145.1"/>
    </source>
</evidence>
<dbReference type="Gene3D" id="3.40.50.10810">
    <property type="entry name" value="Tandem AAA-ATPase domain"/>
    <property type="match status" value="1"/>
</dbReference>
<keyword evidence="6" id="KW-0233">DNA recombination</keyword>
<dbReference type="GO" id="GO:0003964">
    <property type="term" value="F:RNA-directed DNA polymerase activity"/>
    <property type="evidence" value="ECO:0007669"/>
    <property type="project" value="TreeGrafter"/>
</dbReference>
<dbReference type="GO" id="GO:0004386">
    <property type="term" value="F:helicase activity"/>
    <property type="evidence" value="ECO:0007669"/>
    <property type="project" value="UniProtKB-KW"/>
</dbReference>
<feature type="compositionally biased region" description="Basic and acidic residues" evidence="7">
    <location>
        <begin position="32"/>
        <end position="41"/>
    </location>
</feature>
<dbReference type="CDD" id="cd01651">
    <property type="entry name" value="RT_G2_intron"/>
    <property type="match status" value="1"/>
</dbReference>
<comment type="caution">
    <text evidence="9">The sequence shown here is derived from an EMBL/GenBank/DDBJ whole genome shotgun (WGS) entry which is preliminary data.</text>
</comment>
<dbReference type="InterPro" id="IPR000477">
    <property type="entry name" value="RT_dom"/>
</dbReference>
<dbReference type="InterPro" id="IPR049730">
    <property type="entry name" value="SNF2/RAD54-like_C"/>
</dbReference>
<evidence type="ECO:0000256" key="5">
    <source>
        <dbReference type="ARBA" id="ARBA00022840"/>
    </source>
</evidence>
<comment type="similarity">
    <text evidence="1">Belongs to the SNF2/RAD54 helicase family.</text>
</comment>
<evidence type="ECO:0000256" key="7">
    <source>
        <dbReference type="SAM" id="MobiDB-lite"/>
    </source>
</evidence>
<feature type="compositionally biased region" description="Polar residues" evidence="7">
    <location>
        <begin position="233"/>
        <end position="248"/>
    </location>
</feature>
<dbReference type="Gene3D" id="3.40.50.300">
    <property type="entry name" value="P-loop containing nucleotide triphosphate hydrolases"/>
    <property type="match status" value="2"/>
</dbReference>
<feature type="region of interest" description="Disordered" evidence="7">
    <location>
        <begin position="103"/>
        <end position="165"/>
    </location>
</feature>
<dbReference type="FunFam" id="3.40.50.10810:FF:000055">
    <property type="entry name" value="Protein CHROMATIN REMODELING 24"/>
    <property type="match status" value="1"/>
</dbReference>
<evidence type="ECO:0000256" key="2">
    <source>
        <dbReference type="ARBA" id="ARBA00022741"/>
    </source>
</evidence>
<dbReference type="EMBL" id="JABWDY010000381">
    <property type="protein sequence ID" value="KAF5208145.1"/>
    <property type="molecule type" value="Genomic_DNA"/>
</dbReference>
<dbReference type="PROSITE" id="PS51192">
    <property type="entry name" value="HELICASE_ATP_BIND_1"/>
    <property type="match status" value="1"/>
</dbReference>
<sequence length="2057" mass="232617">MAEEKKPMSLNERLLKKGFSSSHNRSIRVTSKPRENETEQKVKIEGAQRLFKMSSKLHDGDEDEGLAVDAPNFSGIIDIDSPPKKTIGDTSVNITDKNQFIDKPRVSYSSQTKSSTLKSKEKKKVELSADGDKKKQDNYNSQSSVHLKGFERGETREFKLADGVRTDEQPNFSAIMDFDSPPKEIKDIFEKDGDVDCLSPHEPGFSGTRVLGASLTKTRDALDENCLKESSKDASISGSFIRNEQSPTYLGGDDDGDVQQGYNSADSSFSLSPDQSDSLQELAANSIAQPEKVEAEIDNFVDCVDSTTSPEEEKLQKVKLKGRRRLCKIASKEDNSDDCAVLNSNWNISEVTDLDSPSMNEGMAVDERKFPSVTDLDSPPVKIRDILDDLSSKLDYLSIDKNRGNKDKPLSNFSFPKLKEKPIVRQESDNACSSFLSSPYSSDSLPHLDARSKALGKTNKSEGDWFISDSLPDIAAKSRVYCEKNKAGYVDCVNNVKKVDKSQKSHKVNNIESSVLKERLLIIDDVDKDTEEDPYLILSGAESNTRSRNKVPDAKKHVTSSISINPAKDSGSVFEDGESITLTGKPSNYTLPGRVAKMLYPHQRNGLRWLWTLHCKHTGGILGDDMGLGKTMQICSFLAGLFHSGLIKRVLVVAPKTLLAHWVKELRLVGLSEKIREYFGTCLKARQYELQHIFQNTGILLTTYDIVRTNYKSLRGDSYFLDEANEDIITWDYTILDEGHIIKNPSTQRAKSLLEIPSGHRIIISGTPIQNNLKELWALFTFCCPELLGDKKEFKDRYESAILRGSDKNATDREKRIGSTVAKELRERIEPYFLRRLKSEVFLEDEATDGPKLSKKNELIVWLRLTQCQRQLYEAFLNSELVLSAFDGSPLAALTVLKKICDHPYLLTKRAAEDVLEGMETMLNQDDLSILQRMALHLANSTDSDNFQNLIDDVSCKITFILSLLDNLIPEGHKVLIFSQTRKMLNFVQVSCAFHSPITDNQSVDRAYRIGQKKDVVVYRLMTCGTIEEKIYKMQVFKGGLFKTATEHKEQTRYFSRQDLRDIFSLPKEGFDVSVTQRQLDEEHDQHDIIMNDSLKEHIAFLKSHGIAGVSHHSLLFSKTEPAPVLQENDEVFRKKETSYMGCSSSNSSLEHNVDGSEFALKPKDVNMWKKNAAAVSPSKSVESEIRDKIERLHQTYANKALISKLPDKGERIMRQIADLNSELDMINVAKHGETEIIDLDDISQKLQRVHVMCLLGNATLGKRYLIKCSIYLFRKMDLYLANSSSVSSIGKPYKQLQSTYSTFQDTRSDKNVGAGGMSLAKSLASLLDESSASVEKRQESRMERKRFIETCIKKRVKDQFTNGKYQALMANVVANPKTLQDAYNCIRLNSNVDLSSNSDDICFESLAEELSSGKFDVQANTISISAKGAARDVLVLPNLKLKVIQEAIRIVLEVVYRPHFSKISHGCRSGRGHLSALRYICKEVSNPNWWFTLHLNKKADDVILTKLISTMEENIADPSLCSILHNMSNAQVLNLEFGGFPKGQGLPQEGVLSPILMNIYLDLFDTEFRRMCMRYEALGSNNADQQKERSKLRHWFRSQLKDNNNNDPDKNNSSSRLHACRYMDEVFVAISGSKEVALELKCEIETYLLDALYLDIVDTQILSFDGPRGVRFLGTIVHTKVNESPAVRAVHKLKEKVQLLASHKEELWDEMTVRIGKKWLAHGLKKVKESEIKHLAESNSVLSNISQFRKFGMKTDHWFKVLLKIWMQDVNAKSLNSEEDILAKYIAEPALPQELKDSFYNFKKQAEKYILSETSSTLALLPNSSRSTQTSTTVEIVAPVSVIKKRLLRYGLISREGYPRPNSALILQDDIQILDWFSGLVRRWLKWFKDCDNYNEIKLMIINEVRMSCIRTLAAKHRIHETMIENLFESELSGIPSTQELEFDMLNETSESQVFDDDEALNYNIWNSGLCLLSLARMVTPSRPCNCFVVGCCAPAPSVYTFHAMERQRFPGWKTGFLTAIHPSFNQKRIGLCRKHVKDLYMGYISLQSVDFSAWK</sequence>
<feature type="compositionally biased region" description="Basic and acidic residues" evidence="7">
    <location>
        <begin position="123"/>
        <end position="137"/>
    </location>
</feature>
<protein>
    <submittedName>
        <fullName evidence="9">Chromatin remodeling</fullName>
    </submittedName>
</protein>
<feature type="compositionally biased region" description="Polar residues" evidence="7">
    <location>
        <begin position="19"/>
        <end position="29"/>
    </location>
</feature>
<dbReference type="PANTHER" id="PTHR33642:SF3">
    <property type="entry name" value="NUCLEAR INTRON MATURASE 4, MITOCHONDRIAL"/>
    <property type="match status" value="1"/>
</dbReference>
<dbReference type="OrthoDB" id="1866033at2759"/>
<dbReference type="InterPro" id="IPR027417">
    <property type="entry name" value="P-loop_NTPase"/>
</dbReference>
<feature type="compositionally biased region" description="Low complexity" evidence="7">
    <location>
        <begin position="106"/>
        <end position="117"/>
    </location>
</feature>
<dbReference type="InterPro" id="IPR000330">
    <property type="entry name" value="SNF2_N"/>
</dbReference>
<feature type="domain" description="Helicase ATP-binding" evidence="8">
    <location>
        <begin position="611"/>
        <end position="786"/>
    </location>
</feature>
<organism evidence="9 10">
    <name type="scientific">Thalictrum thalictroides</name>
    <name type="common">Rue-anemone</name>
    <name type="synonym">Anemone thalictroides</name>
    <dbReference type="NCBI Taxonomy" id="46969"/>
    <lineage>
        <taxon>Eukaryota</taxon>
        <taxon>Viridiplantae</taxon>
        <taxon>Streptophyta</taxon>
        <taxon>Embryophyta</taxon>
        <taxon>Tracheophyta</taxon>
        <taxon>Spermatophyta</taxon>
        <taxon>Magnoliopsida</taxon>
        <taxon>Ranunculales</taxon>
        <taxon>Ranunculaceae</taxon>
        <taxon>Thalictroideae</taxon>
        <taxon>Thalictrum</taxon>
    </lineage>
</organism>
<feature type="region of interest" description="Disordered" evidence="7">
    <location>
        <begin position="1"/>
        <end position="41"/>
    </location>
</feature>
<keyword evidence="4" id="KW-0347">Helicase</keyword>
<proteinExistence type="inferred from homology"/>
<dbReference type="InterPro" id="IPR038718">
    <property type="entry name" value="SNF2-like_sf"/>
</dbReference>
<keyword evidence="5" id="KW-0067">ATP-binding</keyword>
<dbReference type="Pfam" id="PF01348">
    <property type="entry name" value="Intron_maturas2"/>
    <property type="match status" value="1"/>
</dbReference>
<dbReference type="GO" id="GO:0005739">
    <property type="term" value="C:mitochondrion"/>
    <property type="evidence" value="ECO:0007669"/>
    <property type="project" value="TreeGrafter"/>
</dbReference>